<name>A0A9D4V2P4_ADICA</name>
<dbReference type="InterPro" id="IPR005016">
    <property type="entry name" value="TDE1/TMS"/>
</dbReference>
<dbReference type="AlphaFoldDB" id="A0A9D4V2P4"/>
<dbReference type="GO" id="GO:0016020">
    <property type="term" value="C:membrane"/>
    <property type="evidence" value="ECO:0007669"/>
    <property type="project" value="UniProtKB-SubCell"/>
</dbReference>
<accession>A0A9D4V2P4</accession>
<evidence type="ECO:0000313" key="8">
    <source>
        <dbReference type="EMBL" id="KAI5078306.1"/>
    </source>
</evidence>
<feature type="transmembrane region" description="Helical" evidence="7">
    <location>
        <begin position="408"/>
        <end position="429"/>
    </location>
</feature>
<comment type="caution">
    <text evidence="8">The sequence shown here is derived from an EMBL/GenBank/DDBJ whole genome shotgun (WGS) entry which is preliminary data.</text>
</comment>
<keyword evidence="9" id="KW-1185">Reference proteome</keyword>
<dbReference type="PANTHER" id="PTHR10383">
    <property type="entry name" value="SERINE INCORPORATOR"/>
    <property type="match status" value="1"/>
</dbReference>
<sequence>MGRIQRPGSGLFPAKKLQEFETSKRDSHGRQKSKNPLHTESNFARILVLSPISGPQQENLKAQLSFLSKADRVKRKPFNKPHREKNITLSTAEQPAANATTRPVEDGRSCDRVNRMLVRYIYAFLFLLSLLLAWMVRDYSHKALSELPNLKYCGGEPVCLGSEGVLRVSFGCFCFFFIMYVSTVGTHKTADFRDLWHTGWWPAKCLLWILFMVIPFFMPPTSIKFYAEVARFGGGIFLVVQLLAVLNFVYWWNESWLSDKNVQQCQMPMLCVSLGAFVVSILGITMMYVWFAPRASCGLNIFLITWSLILIQIMTSISLHSKVNAGLLTSGLMSLYIVFLGWSALVSEPSSEACNSKPRLNGRGDWITVLSFLLGAFTLVLATFSTGIEPKSLSFQKDEGESSEKLPYGYGFFHFVFCLGAMYFAMLFIGWDLEQTMQKWSIDFGWSTVWVKVINQWLAACFYVWTMVGPLLLKHRDFS</sequence>
<feature type="transmembrane region" description="Helical" evidence="7">
    <location>
        <begin position="229"/>
        <end position="250"/>
    </location>
</feature>
<comment type="subcellular location">
    <subcellularLocation>
        <location evidence="1">Membrane</location>
        <topology evidence="1">Multi-pass membrane protein</topology>
    </subcellularLocation>
</comment>
<keyword evidence="4 7" id="KW-1133">Transmembrane helix</keyword>
<reference evidence="8" key="1">
    <citation type="submission" date="2021-01" db="EMBL/GenBank/DDBJ databases">
        <title>Adiantum capillus-veneris genome.</title>
        <authorList>
            <person name="Fang Y."/>
            <person name="Liao Q."/>
        </authorList>
    </citation>
    <scope>NUCLEOTIDE SEQUENCE</scope>
    <source>
        <strain evidence="8">H3</strain>
        <tissue evidence="8">Leaf</tissue>
    </source>
</reference>
<feature type="transmembrane region" description="Helical" evidence="7">
    <location>
        <begin position="326"/>
        <end position="346"/>
    </location>
</feature>
<keyword evidence="5 7" id="KW-0472">Membrane</keyword>
<gene>
    <name evidence="8" type="ORF">GOP47_0005977</name>
</gene>
<feature type="compositionally biased region" description="Basic and acidic residues" evidence="6">
    <location>
        <begin position="16"/>
        <end position="29"/>
    </location>
</feature>
<organism evidence="8 9">
    <name type="scientific">Adiantum capillus-veneris</name>
    <name type="common">Maidenhair fern</name>
    <dbReference type="NCBI Taxonomy" id="13818"/>
    <lineage>
        <taxon>Eukaryota</taxon>
        <taxon>Viridiplantae</taxon>
        <taxon>Streptophyta</taxon>
        <taxon>Embryophyta</taxon>
        <taxon>Tracheophyta</taxon>
        <taxon>Polypodiopsida</taxon>
        <taxon>Polypodiidae</taxon>
        <taxon>Polypodiales</taxon>
        <taxon>Pteridineae</taxon>
        <taxon>Pteridaceae</taxon>
        <taxon>Vittarioideae</taxon>
        <taxon>Adiantum</taxon>
    </lineage>
</organism>
<feature type="transmembrane region" description="Helical" evidence="7">
    <location>
        <begin position="117"/>
        <end position="136"/>
    </location>
</feature>
<dbReference type="PANTHER" id="PTHR10383:SF63">
    <property type="entry name" value="OS01G0179800 PROTEIN"/>
    <property type="match status" value="1"/>
</dbReference>
<comment type="similarity">
    <text evidence="2">Belongs to the TDE1 family.</text>
</comment>
<evidence type="ECO:0000256" key="2">
    <source>
        <dbReference type="ARBA" id="ARBA00006665"/>
    </source>
</evidence>
<evidence type="ECO:0000256" key="4">
    <source>
        <dbReference type="ARBA" id="ARBA00022989"/>
    </source>
</evidence>
<feature type="transmembrane region" description="Helical" evidence="7">
    <location>
        <begin position="366"/>
        <end position="388"/>
    </location>
</feature>
<dbReference type="EMBL" id="JABFUD020000006">
    <property type="protein sequence ID" value="KAI5078306.1"/>
    <property type="molecule type" value="Genomic_DNA"/>
</dbReference>
<keyword evidence="3 7" id="KW-0812">Transmembrane</keyword>
<feature type="transmembrane region" description="Helical" evidence="7">
    <location>
        <begin position="298"/>
        <end position="319"/>
    </location>
</feature>
<feature type="region of interest" description="Disordered" evidence="6">
    <location>
        <begin position="1"/>
        <end position="37"/>
    </location>
</feature>
<evidence type="ECO:0008006" key="10">
    <source>
        <dbReference type="Google" id="ProtNLM"/>
    </source>
</evidence>
<evidence type="ECO:0000313" key="9">
    <source>
        <dbReference type="Proteomes" id="UP000886520"/>
    </source>
</evidence>
<evidence type="ECO:0000256" key="7">
    <source>
        <dbReference type="SAM" id="Phobius"/>
    </source>
</evidence>
<evidence type="ECO:0000256" key="1">
    <source>
        <dbReference type="ARBA" id="ARBA00004141"/>
    </source>
</evidence>
<feature type="compositionally biased region" description="Polar residues" evidence="6">
    <location>
        <begin position="87"/>
        <end position="101"/>
    </location>
</feature>
<dbReference type="Pfam" id="PF03348">
    <property type="entry name" value="Serinc"/>
    <property type="match status" value="2"/>
</dbReference>
<dbReference type="Proteomes" id="UP000886520">
    <property type="component" value="Chromosome 6"/>
</dbReference>
<proteinExistence type="inferred from homology"/>
<feature type="region of interest" description="Disordered" evidence="6">
    <location>
        <begin position="75"/>
        <end position="106"/>
    </location>
</feature>
<feature type="transmembrane region" description="Helical" evidence="7">
    <location>
        <begin position="205"/>
        <end position="223"/>
    </location>
</feature>
<protein>
    <recommendedName>
        <fullName evidence="10">Serine incorporator</fullName>
    </recommendedName>
</protein>
<dbReference type="OrthoDB" id="5963193at2759"/>
<feature type="transmembrane region" description="Helical" evidence="7">
    <location>
        <begin position="164"/>
        <end position="184"/>
    </location>
</feature>
<evidence type="ECO:0000256" key="5">
    <source>
        <dbReference type="ARBA" id="ARBA00023136"/>
    </source>
</evidence>
<evidence type="ECO:0000256" key="3">
    <source>
        <dbReference type="ARBA" id="ARBA00022692"/>
    </source>
</evidence>
<feature type="transmembrane region" description="Helical" evidence="7">
    <location>
        <begin position="270"/>
        <end position="292"/>
    </location>
</feature>
<evidence type="ECO:0000256" key="6">
    <source>
        <dbReference type="SAM" id="MobiDB-lite"/>
    </source>
</evidence>
<feature type="transmembrane region" description="Helical" evidence="7">
    <location>
        <begin position="449"/>
        <end position="473"/>
    </location>
</feature>